<dbReference type="PANTHER" id="PTHR43194:SF2">
    <property type="entry name" value="PEROXISOMAL MEMBRANE PROTEIN LPX1"/>
    <property type="match status" value="1"/>
</dbReference>
<evidence type="ECO:0000313" key="2">
    <source>
        <dbReference type="EMBL" id="MBB4105536.1"/>
    </source>
</evidence>
<name>A0A7W6K5G8_9HYPH</name>
<evidence type="ECO:0000313" key="3">
    <source>
        <dbReference type="Proteomes" id="UP000584824"/>
    </source>
</evidence>
<protein>
    <submittedName>
        <fullName evidence="2">3-oxoadipate enol-lactonase</fullName>
        <ecNumber evidence="2">3.1.1.24</ecNumber>
    </submittedName>
</protein>
<dbReference type="EC" id="3.1.1.24" evidence="2"/>
<proteinExistence type="predicted"/>
<accession>A0A7W6K5G8</accession>
<keyword evidence="3" id="KW-1185">Reference proteome</keyword>
<dbReference type="Pfam" id="PF00561">
    <property type="entry name" value="Abhydrolase_1"/>
    <property type="match status" value="1"/>
</dbReference>
<organism evidence="2 3">
    <name type="scientific">Allorhizobium borbori</name>
    <dbReference type="NCBI Taxonomy" id="485907"/>
    <lineage>
        <taxon>Bacteria</taxon>
        <taxon>Pseudomonadati</taxon>
        <taxon>Pseudomonadota</taxon>
        <taxon>Alphaproteobacteria</taxon>
        <taxon>Hyphomicrobiales</taxon>
        <taxon>Rhizobiaceae</taxon>
        <taxon>Rhizobium/Agrobacterium group</taxon>
        <taxon>Allorhizobium</taxon>
    </lineage>
</organism>
<dbReference type="Gene3D" id="3.40.50.1820">
    <property type="entry name" value="alpha/beta hydrolase"/>
    <property type="match status" value="1"/>
</dbReference>
<reference evidence="2 3" key="1">
    <citation type="submission" date="2020-08" db="EMBL/GenBank/DDBJ databases">
        <title>Genomic Encyclopedia of Type Strains, Phase IV (KMG-IV): sequencing the most valuable type-strain genomes for metagenomic binning, comparative biology and taxonomic classification.</title>
        <authorList>
            <person name="Goeker M."/>
        </authorList>
    </citation>
    <scope>NUCLEOTIDE SEQUENCE [LARGE SCALE GENOMIC DNA]</scope>
    <source>
        <strain evidence="2 3">DSM 26385</strain>
    </source>
</reference>
<dbReference type="InterPro" id="IPR029058">
    <property type="entry name" value="AB_hydrolase_fold"/>
</dbReference>
<gene>
    <name evidence="2" type="ORF">GGQ66_004123</name>
</gene>
<keyword evidence="2" id="KW-0378">Hydrolase</keyword>
<dbReference type="GO" id="GO:0047570">
    <property type="term" value="F:3-oxoadipate enol-lactonase activity"/>
    <property type="evidence" value="ECO:0007669"/>
    <property type="project" value="UniProtKB-EC"/>
</dbReference>
<dbReference type="InterPro" id="IPR050228">
    <property type="entry name" value="Carboxylesterase_BioH"/>
</dbReference>
<dbReference type="Proteomes" id="UP000584824">
    <property type="component" value="Unassembled WGS sequence"/>
</dbReference>
<sequence length="271" mass="28812">MTQLTVSKAKAEFVTLSDGQIIAAYPQVFHARAPWVVFSNSLATDHSIWSAQVEALAGRWNILRYDQRGHGASPEPSALSGFDRLGADVVELLDRLGVKRAAYVGLSMGVPTGLAAVAAAPDRFSGLLLADGQARTAPGGGQQWRERVAFVQDQGLAAFASVTASRWLADPTGERLARLEAMIARTPLDGFVACAGALADFDFTAGLSQIDCPVLLVAGERDGKLPETMRAMADLIPGARFETIAEAGHVPCFERPDAFNAPMLAFLETLT</sequence>
<comment type="caution">
    <text evidence="2">The sequence shown here is derived from an EMBL/GenBank/DDBJ whole genome shotgun (WGS) entry which is preliminary data.</text>
</comment>
<dbReference type="EMBL" id="JACIDU010000023">
    <property type="protein sequence ID" value="MBB4105536.1"/>
    <property type="molecule type" value="Genomic_DNA"/>
</dbReference>
<dbReference type="InterPro" id="IPR000073">
    <property type="entry name" value="AB_hydrolase_1"/>
</dbReference>
<dbReference type="AlphaFoldDB" id="A0A7W6K5G8"/>
<dbReference type="SUPFAM" id="SSF53474">
    <property type="entry name" value="alpha/beta-Hydrolases"/>
    <property type="match status" value="1"/>
</dbReference>
<dbReference type="PANTHER" id="PTHR43194">
    <property type="entry name" value="HYDROLASE ALPHA/BETA FOLD FAMILY"/>
    <property type="match status" value="1"/>
</dbReference>
<feature type="domain" description="AB hydrolase-1" evidence="1">
    <location>
        <begin position="34"/>
        <end position="256"/>
    </location>
</feature>
<evidence type="ECO:0000259" key="1">
    <source>
        <dbReference type="Pfam" id="PF00561"/>
    </source>
</evidence>
<dbReference type="RefSeq" id="WP_183795097.1">
    <property type="nucleotide sequence ID" value="NZ_JACIDU010000023.1"/>
</dbReference>